<feature type="non-terminal residue" evidence="1">
    <location>
        <position position="1"/>
    </location>
</feature>
<protein>
    <submittedName>
        <fullName evidence="1">Uncharacterized protein</fullName>
    </submittedName>
</protein>
<accession>A0ABW3NVJ1</accession>
<dbReference type="RefSeq" id="WP_380746923.1">
    <property type="nucleotide sequence ID" value="NZ_JBHTLI010000005.1"/>
</dbReference>
<dbReference type="EMBL" id="JBHTLI010000005">
    <property type="protein sequence ID" value="MFD1096877.1"/>
    <property type="molecule type" value="Genomic_DNA"/>
</dbReference>
<evidence type="ECO:0000313" key="1">
    <source>
        <dbReference type="EMBL" id="MFD1096877.1"/>
    </source>
</evidence>
<name>A0ABW3NVJ1_9FLAO</name>
<reference evidence="2" key="1">
    <citation type="journal article" date="2019" name="Int. J. Syst. Evol. Microbiol.">
        <title>The Global Catalogue of Microorganisms (GCM) 10K type strain sequencing project: providing services to taxonomists for standard genome sequencing and annotation.</title>
        <authorList>
            <consortium name="The Broad Institute Genomics Platform"/>
            <consortium name="The Broad Institute Genome Sequencing Center for Infectious Disease"/>
            <person name="Wu L."/>
            <person name="Ma J."/>
        </authorList>
    </citation>
    <scope>NUCLEOTIDE SEQUENCE [LARGE SCALE GENOMIC DNA]</scope>
    <source>
        <strain evidence="2">CCUG 64793</strain>
    </source>
</reference>
<organism evidence="1 2">
    <name type="scientific">Salegentibacter chungangensis</name>
    <dbReference type="NCBI Taxonomy" id="1335724"/>
    <lineage>
        <taxon>Bacteria</taxon>
        <taxon>Pseudomonadati</taxon>
        <taxon>Bacteroidota</taxon>
        <taxon>Flavobacteriia</taxon>
        <taxon>Flavobacteriales</taxon>
        <taxon>Flavobacteriaceae</taxon>
        <taxon>Salegentibacter</taxon>
    </lineage>
</organism>
<dbReference type="Proteomes" id="UP001597131">
    <property type="component" value="Unassembled WGS sequence"/>
</dbReference>
<evidence type="ECO:0000313" key="2">
    <source>
        <dbReference type="Proteomes" id="UP001597131"/>
    </source>
</evidence>
<proteinExistence type="predicted"/>
<comment type="caution">
    <text evidence="1">The sequence shown here is derived from an EMBL/GenBank/DDBJ whole genome shotgun (WGS) entry which is preliminary data.</text>
</comment>
<gene>
    <name evidence="1" type="ORF">ACFQ3Q_14070</name>
</gene>
<keyword evidence="2" id="KW-1185">Reference proteome</keyword>
<sequence length="65" mass="7254">TEKLSPLAQMVLLSCGRVCRRLVFETPSGYPGGVFLYPCPKKAPLSFLNRKPIHVFIISKCKGYP</sequence>